<organism evidence="2 3">
    <name type="scientific">Bacteroides fragilis</name>
    <dbReference type="NCBI Taxonomy" id="817"/>
    <lineage>
        <taxon>Bacteria</taxon>
        <taxon>Pseudomonadati</taxon>
        <taxon>Bacteroidota</taxon>
        <taxon>Bacteroidia</taxon>
        <taxon>Bacteroidales</taxon>
        <taxon>Bacteroidaceae</taxon>
        <taxon>Bacteroides</taxon>
    </lineage>
</organism>
<name>A0A5C6L403_BACFG</name>
<proteinExistence type="predicted"/>
<sequence length="99" mass="11553">MSLCFGNISYCFPKYLLLLFQIRSERDTPSSGWQPQAELSEVTKKSECNPIRSTFTTDTTFSFPCAYHQSKAPRYMSSGKTFRTRFFHPGKHPVRNKRF</sequence>
<evidence type="ECO:0000313" key="4">
    <source>
        <dbReference type="Proteomes" id="UP000429838"/>
    </source>
</evidence>
<dbReference type="Proteomes" id="UP000318041">
    <property type="component" value="Unassembled WGS sequence"/>
</dbReference>
<comment type="caution">
    <text evidence="2">The sequence shown here is derived from an EMBL/GenBank/DDBJ whole genome shotgun (WGS) entry which is preliminary data.</text>
</comment>
<reference evidence="2 3" key="2">
    <citation type="submission" date="2019-08" db="EMBL/GenBank/DDBJ databases">
        <title>Genome sequencing of Bacteroides fragilis Sample_iSURF_9.</title>
        <authorList>
            <person name="Chandler J.E."/>
            <person name="Ruoff K.L."/>
            <person name="Price C.E."/>
            <person name="Valls R.A."/>
            <person name="O'Toole G.A."/>
        </authorList>
    </citation>
    <scope>NUCLEOTIDE SEQUENCE [LARGE SCALE GENOMIC DNA]</scope>
    <source>
        <strain evidence="2 3">CFPLTA004_1B</strain>
    </source>
</reference>
<dbReference type="AlphaFoldDB" id="A0A5C6L403"/>
<dbReference type="Proteomes" id="UP000429838">
    <property type="component" value="Unassembled WGS sequence"/>
</dbReference>
<protein>
    <submittedName>
        <fullName evidence="2">Uncharacterized protein</fullName>
    </submittedName>
</protein>
<evidence type="ECO:0000313" key="2">
    <source>
        <dbReference type="EMBL" id="TWV69319.1"/>
    </source>
</evidence>
<accession>A0A5C6L403</accession>
<evidence type="ECO:0000313" key="3">
    <source>
        <dbReference type="Proteomes" id="UP000318041"/>
    </source>
</evidence>
<evidence type="ECO:0000313" key="1">
    <source>
        <dbReference type="EMBL" id="KAA5206996.1"/>
    </source>
</evidence>
<reference evidence="1 4" key="1">
    <citation type="journal article" date="2019" name="Nat. Med.">
        <title>A library of human gut bacterial isolates paired with longitudinal multiomics data enables mechanistic microbiome research.</title>
        <authorList>
            <person name="Poyet M."/>
            <person name="Groussin M."/>
            <person name="Gibbons S.M."/>
            <person name="Avila-Pacheco J."/>
            <person name="Jiang X."/>
            <person name="Kearney S.M."/>
            <person name="Perrotta A.R."/>
            <person name="Berdy B."/>
            <person name="Zhao S."/>
            <person name="Lieberman T.D."/>
            <person name="Swanson P.K."/>
            <person name="Smith M."/>
            <person name="Roesemann S."/>
            <person name="Alexander J.E."/>
            <person name="Rich S.A."/>
            <person name="Livny J."/>
            <person name="Vlamakis H."/>
            <person name="Clish C."/>
            <person name="Bullock K."/>
            <person name="Deik A."/>
            <person name="Scott J."/>
            <person name="Pierce K.A."/>
            <person name="Xavier R.J."/>
            <person name="Alm E.J."/>
        </authorList>
    </citation>
    <scope>NUCLEOTIDE SEQUENCE [LARGE SCALE GENOMIC DNA]</scope>
    <source>
        <strain evidence="1 4">BIOML-A1</strain>
    </source>
</reference>
<dbReference type="EMBL" id="VOHY01000018">
    <property type="protein sequence ID" value="TWV69319.1"/>
    <property type="molecule type" value="Genomic_DNA"/>
</dbReference>
<gene>
    <name evidence="1" type="ORF">F2Z25_14055</name>
    <name evidence="2" type="ORF">FSA08_18785</name>
</gene>
<dbReference type="EMBL" id="VWAQ01000011">
    <property type="protein sequence ID" value="KAA5206996.1"/>
    <property type="molecule type" value="Genomic_DNA"/>
</dbReference>